<accession>A0A173UPN5</accession>
<dbReference type="AlphaFoldDB" id="A0A173UPN5"/>
<reference evidence="1 2" key="1">
    <citation type="submission" date="2015-09" db="EMBL/GenBank/DDBJ databases">
        <authorList>
            <consortium name="Pathogen Informatics"/>
        </authorList>
    </citation>
    <scope>NUCLEOTIDE SEQUENCE [LARGE SCALE GENOMIC DNA]</scope>
    <source>
        <strain evidence="1 2">2789STDY5608863</strain>
    </source>
</reference>
<proteinExistence type="predicted"/>
<evidence type="ECO:0000313" key="2">
    <source>
        <dbReference type="Proteomes" id="UP000095495"/>
    </source>
</evidence>
<dbReference type="EMBL" id="CYXV01000017">
    <property type="protein sequence ID" value="CUN17002.1"/>
    <property type="molecule type" value="Genomic_DNA"/>
</dbReference>
<dbReference type="Proteomes" id="UP000095495">
    <property type="component" value="Unassembled WGS sequence"/>
</dbReference>
<protein>
    <submittedName>
        <fullName evidence="1">Uncharacterized protein</fullName>
    </submittedName>
</protein>
<name>A0A173UPN5_9FIRM</name>
<gene>
    <name evidence="1" type="ORF">ERS852420_03175</name>
</gene>
<organism evidence="1 2">
    <name type="scientific">Roseburia faecis</name>
    <dbReference type="NCBI Taxonomy" id="301302"/>
    <lineage>
        <taxon>Bacteria</taxon>
        <taxon>Bacillati</taxon>
        <taxon>Bacillota</taxon>
        <taxon>Clostridia</taxon>
        <taxon>Lachnospirales</taxon>
        <taxon>Lachnospiraceae</taxon>
        <taxon>Roseburia</taxon>
    </lineage>
</organism>
<evidence type="ECO:0000313" key="1">
    <source>
        <dbReference type="EMBL" id="CUN17002.1"/>
    </source>
</evidence>
<sequence length="238" mass="27872">METIIKYELTINKAIRASLEHDTPDEQINAFIRFLGKEIGADRIYIFEDSQKENITNNTYEWCADGVKPEIDNLQELSMDVIKWWYDCFEKGENIIIRDMEEIKEEYPDSYKLLRGQNIDRLVVSSFGSDCEIRGFFGVDNPQESDFRGLTKKMGVVLGNRTDDCFDTYMKNTFSIYCAEEYLQKELAFVDLDTIEKRLGGRTSIVSEFYGETFGWCRGRMIPVEWKIAPCNLLYREH</sequence>
<dbReference type="RefSeq" id="WP_055264100.1">
    <property type="nucleotide sequence ID" value="NZ_CYXV01000017.1"/>
</dbReference>